<accession>A0A8K0G2E3</accession>
<keyword evidence="2" id="KW-1185">Reference proteome</keyword>
<dbReference type="AlphaFoldDB" id="A0A8K0G2E3"/>
<evidence type="ECO:0000313" key="1">
    <source>
        <dbReference type="EMBL" id="KAF2883289.1"/>
    </source>
</evidence>
<protein>
    <submittedName>
        <fullName evidence="1">Uncharacterized protein</fullName>
    </submittedName>
</protein>
<comment type="caution">
    <text evidence="1">The sequence shown here is derived from an EMBL/GenBank/DDBJ whole genome shotgun (WGS) entry which is preliminary data.</text>
</comment>
<name>A0A8K0G2E3_IGNLU</name>
<organism evidence="1 2">
    <name type="scientific">Ignelater luminosus</name>
    <name type="common">Cucubano</name>
    <name type="synonym">Pyrophorus luminosus</name>
    <dbReference type="NCBI Taxonomy" id="2038154"/>
    <lineage>
        <taxon>Eukaryota</taxon>
        <taxon>Metazoa</taxon>
        <taxon>Ecdysozoa</taxon>
        <taxon>Arthropoda</taxon>
        <taxon>Hexapoda</taxon>
        <taxon>Insecta</taxon>
        <taxon>Pterygota</taxon>
        <taxon>Neoptera</taxon>
        <taxon>Endopterygota</taxon>
        <taxon>Coleoptera</taxon>
        <taxon>Polyphaga</taxon>
        <taxon>Elateriformia</taxon>
        <taxon>Elateroidea</taxon>
        <taxon>Elateridae</taxon>
        <taxon>Agrypninae</taxon>
        <taxon>Pyrophorini</taxon>
        <taxon>Ignelater</taxon>
    </lineage>
</organism>
<dbReference type="OrthoDB" id="6706493at2759"/>
<proteinExistence type="predicted"/>
<dbReference type="Proteomes" id="UP000801492">
    <property type="component" value="Unassembled WGS sequence"/>
</dbReference>
<gene>
    <name evidence="1" type="ORF">ILUMI_22878</name>
</gene>
<reference evidence="1" key="1">
    <citation type="submission" date="2019-08" db="EMBL/GenBank/DDBJ databases">
        <title>The genome of the North American firefly Photinus pyralis.</title>
        <authorList>
            <consortium name="Photinus pyralis genome working group"/>
            <person name="Fallon T.R."/>
            <person name="Sander Lower S.E."/>
            <person name="Weng J.-K."/>
        </authorList>
    </citation>
    <scope>NUCLEOTIDE SEQUENCE</scope>
    <source>
        <strain evidence="1">TRF0915ILg1</strain>
        <tissue evidence="1">Whole body</tissue>
    </source>
</reference>
<dbReference type="EMBL" id="VTPC01090447">
    <property type="protein sequence ID" value="KAF2883289.1"/>
    <property type="molecule type" value="Genomic_DNA"/>
</dbReference>
<evidence type="ECO:0000313" key="2">
    <source>
        <dbReference type="Proteomes" id="UP000801492"/>
    </source>
</evidence>
<sequence length="295" mass="33824">MGDIDIIESADCNSNTRSISDVNIIQYLNLGKIPGLAVNSVNSSNILFINKPTECIQYRIDCNFQLNLNVELTVIYPKLIPINKVQDPLKLRINVTNSKLKKEIISCTNYLQRQRNVDLAFSVLRRCAVLISERQLIFNMLLLHFEGFICSEFQEDGGIALTFEDKMSRFKFFEASWKILFNCKENHVIDFIDFNVATQDRVFYNAAKPLMMVLVEPNLSYPKKVELWSAIVSTANNAVQESHVARLLRNSDVELINSTQIEKYDISDSDDDNDDDDDDDCMVIDDEKTEEIILN</sequence>